<comment type="caution">
    <text evidence="3">The sequence shown here is derived from an EMBL/GenBank/DDBJ whole genome shotgun (WGS) entry which is preliminary data.</text>
</comment>
<dbReference type="InterPro" id="IPR002744">
    <property type="entry name" value="MIP18-like"/>
</dbReference>
<dbReference type="EMBL" id="JAVREO010000007">
    <property type="protein sequence ID" value="MDT0267390.1"/>
    <property type="molecule type" value="Genomic_DNA"/>
</dbReference>
<evidence type="ECO:0000313" key="4">
    <source>
        <dbReference type="Proteomes" id="UP001183410"/>
    </source>
</evidence>
<feature type="domain" description="PaaD zinc beta ribbon" evidence="2">
    <location>
        <begin position="118"/>
        <end position="165"/>
    </location>
</feature>
<dbReference type="InterPro" id="IPR034904">
    <property type="entry name" value="FSCA_dom_sf"/>
</dbReference>
<name>A0ABU2JQY2_9ACTN</name>
<gene>
    <name evidence="3" type="primary">paaD</name>
    <name evidence="3" type="ORF">RM844_13950</name>
</gene>
<dbReference type="InterPro" id="IPR056572">
    <property type="entry name" value="Zn_ribbon_PaaD"/>
</dbReference>
<dbReference type="Pfam" id="PF01883">
    <property type="entry name" value="FeS_assembly_P"/>
    <property type="match status" value="1"/>
</dbReference>
<evidence type="ECO:0000259" key="1">
    <source>
        <dbReference type="Pfam" id="PF01883"/>
    </source>
</evidence>
<dbReference type="SUPFAM" id="SSF117916">
    <property type="entry name" value="Fe-S cluster assembly (FSCA) domain-like"/>
    <property type="match status" value="1"/>
</dbReference>
<evidence type="ECO:0000259" key="2">
    <source>
        <dbReference type="Pfam" id="PF23451"/>
    </source>
</evidence>
<dbReference type="NCBIfam" id="TIGR02159">
    <property type="entry name" value="PA_CoA_Oxy4"/>
    <property type="match status" value="1"/>
</dbReference>
<dbReference type="PANTHER" id="PTHR42831">
    <property type="entry name" value="FE-S PROTEIN MATURATION AUXILIARY FACTOR YITW"/>
    <property type="match status" value="1"/>
</dbReference>
<accession>A0ABU2JQY2</accession>
<organism evidence="3 4">
    <name type="scientific">Streptomyces chisholmiae</name>
    <dbReference type="NCBI Taxonomy" id="3075540"/>
    <lineage>
        <taxon>Bacteria</taxon>
        <taxon>Bacillati</taxon>
        <taxon>Actinomycetota</taxon>
        <taxon>Actinomycetes</taxon>
        <taxon>Kitasatosporales</taxon>
        <taxon>Streptomycetaceae</taxon>
        <taxon>Streptomyces</taxon>
    </lineage>
</organism>
<feature type="domain" description="MIP18 family-like" evidence="1">
    <location>
        <begin position="15"/>
        <end position="72"/>
    </location>
</feature>
<dbReference type="Pfam" id="PF23451">
    <property type="entry name" value="Zn_ribbon_PaaD"/>
    <property type="match status" value="1"/>
</dbReference>
<dbReference type="InterPro" id="IPR052339">
    <property type="entry name" value="Fe-S_Maturation_MIP18"/>
</dbReference>
<dbReference type="PANTHER" id="PTHR42831:SF3">
    <property type="entry name" value="1,2-PHENYLACETYL-COA EPOXIDASE, SUBUNIT D-RELATED"/>
    <property type="match status" value="1"/>
</dbReference>
<keyword evidence="4" id="KW-1185">Reference proteome</keyword>
<evidence type="ECO:0000313" key="3">
    <source>
        <dbReference type="EMBL" id="MDT0267390.1"/>
    </source>
</evidence>
<sequence length="168" mass="17344">MAEETAEEAAWRVAGSVPDPELPVVTVAELGMVRGVACDGAGGVVVRLTPTYGGCPAVAEIRAGVAAALRAAGFDPVEVVTVLAPPWSSEWISPAGRRKLASAGIAPPGRAAGGGPVPLTLSAPRRVVVCPRCGADDTEPWSRFGAAACTELWRCLGCREPFERVREV</sequence>
<protein>
    <submittedName>
        <fullName evidence="3">1,2-phenylacetyl-CoA epoxidase subunit PaaD</fullName>
    </submittedName>
</protein>
<reference evidence="4" key="1">
    <citation type="submission" date="2023-07" db="EMBL/GenBank/DDBJ databases">
        <title>30 novel species of actinomycetes from the DSMZ collection.</title>
        <authorList>
            <person name="Nouioui I."/>
        </authorList>
    </citation>
    <scope>NUCLEOTIDE SEQUENCE [LARGE SCALE GENOMIC DNA]</scope>
    <source>
        <strain evidence="4">DSM 44915</strain>
    </source>
</reference>
<proteinExistence type="predicted"/>
<dbReference type="InterPro" id="IPR011883">
    <property type="entry name" value="PaaD-like"/>
</dbReference>
<dbReference type="Gene3D" id="3.30.300.130">
    <property type="entry name" value="Fe-S cluster assembly (FSCA)"/>
    <property type="match status" value="1"/>
</dbReference>
<dbReference type="Proteomes" id="UP001183410">
    <property type="component" value="Unassembled WGS sequence"/>
</dbReference>